<dbReference type="GO" id="GO:0071916">
    <property type="term" value="F:dipeptide transmembrane transporter activity"/>
    <property type="evidence" value="ECO:0007669"/>
    <property type="project" value="TreeGrafter"/>
</dbReference>
<dbReference type="GO" id="GO:0005886">
    <property type="term" value="C:plasma membrane"/>
    <property type="evidence" value="ECO:0007669"/>
    <property type="project" value="UniProtKB-SubCell"/>
</dbReference>
<dbReference type="Pfam" id="PF19300">
    <property type="entry name" value="BPD_transp_1_N"/>
    <property type="match status" value="1"/>
</dbReference>
<dbReference type="PANTHER" id="PTHR43163:SF6">
    <property type="entry name" value="DIPEPTIDE TRANSPORT SYSTEM PERMEASE PROTEIN DPPB-RELATED"/>
    <property type="match status" value="1"/>
</dbReference>
<evidence type="ECO:0000256" key="3">
    <source>
        <dbReference type="ARBA" id="ARBA00022475"/>
    </source>
</evidence>
<keyword evidence="3" id="KW-1003">Cell membrane</keyword>
<organism evidence="9 10">
    <name type="scientific">Desulforamulus reducens (strain ATCC BAA-1160 / DSM 100696 / MI-1)</name>
    <name type="common">Desulfotomaculum reducens</name>
    <dbReference type="NCBI Taxonomy" id="349161"/>
    <lineage>
        <taxon>Bacteria</taxon>
        <taxon>Bacillati</taxon>
        <taxon>Bacillota</taxon>
        <taxon>Clostridia</taxon>
        <taxon>Eubacteriales</taxon>
        <taxon>Peptococcaceae</taxon>
        <taxon>Desulforamulus</taxon>
    </lineage>
</organism>
<dbReference type="Proteomes" id="UP000001556">
    <property type="component" value="Chromosome"/>
</dbReference>
<dbReference type="eggNOG" id="COG0601">
    <property type="taxonomic scope" value="Bacteria"/>
</dbReference>
<keyword evidence="2 7" id="KW-0813">Transport</keyword>
<evidence type="ECO:0000256" key="7">
    <source>
        <dbReference type="RuleBase" id="RU363032"/>
    </source>
</evidence>
<gene>
    <name evidence="9" type="ordered locus">Dred_0390</name>
</gene>
<dbReference type="PROSITE" id="PS50928">
    <property type="entry name" value="ABC_TM1"/>
    <property type="match status" value="1"/>
</dbReference>
<feature type="transmembrane region" description="Helical" evidence="7">
    <location>
        <begin position="101"/>
        <end position="122"/>
    </location>
</feature>
<dbReference type="OrthoDB" id="9773221at2"/>
<feature type="transmembrane region" description="Helical" evidence="7">
    <location>
        <begin position="305"/>
        <end position="330"/>
    </location>
</feature>
<evidence type="ECO:0000256" key="6">
    <source>
        <dbReference type="ARBA" id="ARBA00023136"/>
    </source>
</evidence>
<dbReference type="Pfam" id="PF00528">
    <property type="entry name" value="BPD_transp_1"/>
    <property type="match status" value="1"/>
</dbReference>
<keyword evidence="5 7" id="KW-1133">Transmembrane helix</keyword>
<evidence type="ECO:0000256" key="1">
    <source>
        <dbReference type="ARBA" id="ARBA00004651"/>
    </source>
</evidence>
<feature type="transmembrane region" description="Helical" evidence="7">
    <location>
        <begin position="9"/>
        <end position="30"/>
    </location>
</feature>
<evidence type="ECO:0000256" key="2">
    <source>
        <dbReference type="ARBA" id="ARBA00022448"/>
    </source>
</evidence>
<dbReference type="EMBL" id="CP000612">
    <property type="protein sequence ID" value="ABO48938.1"/>
    <property type="molecule type" value="Genomic_DNA"/>
</dbReference>
<keyword evidence="10" id="KW-1185">Reference proteome</keyword>
<evidence type="ECO:0000256" key="4">
    <source>
        <dbReference type="ARBA" id="ARBA00022692"/>
    </source>
</evidence>
<dbReference type="InterPro" id="IPR000515">
    <property type="entry name" value="MetI-like"/>
</dbReference>
<keyword evidence="6 7" id="KW-0472">Membrane</keyword>
<protein>
    <submittedName>
        <fullName evidence="9">Binding-protein-dependent transport systems inner membrane component</fullName>
    </submittedName>
</protein>
<dbReference type="PANTHER" id="PTHR43163">
    <property type="entry name" value="DIPEPTIDE TRANSPORT SYSTEM PERMEASE PROTEIN DPPB-RELATED"/>
    <property type="match status" value="1"/>
</dbReference>
<dbReference type="STRING" id="349161.Dred_0390"/>
<keyword evidence="4 7" id="KW-0812">Transmembrane</keyword>
<comment type="similarity">
    <text evidence="7">Belongs to the binding-protein-dependent transport system permease family.</text>
</comment>
<reference evidence="9 10" key="1">
    <citation type="submission" date="2007-03" db="EMBL/GenBank/DDBJ databases">
        <title>Complete sequence of Desulfotomaculum reducens MI-1.</title>
        <authorList>
            <consortium name="US DOE Joint Genome Institute"/>
            <person name="Copeland A."/>
            <person name="Lucas S."/>
            <person name="Lapidus A."/>
            <person name="Barry K."/>
            <person name="Detter J.C."/>
            <person name="Glavina del Rio T."/>
            <person name="Hammon N."/>
            <person name="Israni S."/>
            <person name="Dalin E."/>
            <person name="Tice H."/>
            <person name="Pitluck S."/>
            <person name="Sims D."/>
            <person name="Brettin T."/>
            <person name="Bruce D."/>
            <person name="Han C."/>
            <person name="Tapia R."/>
            <person name="Schmutz J."/>
            <person name="Larimer F."/>
            <person name="Land M."/>
            <person name="Hauser L."/>
            <person name="Kyrpides N."/>
            <person name="Kim E."/>
            <person name="Tebo B.M."/>
            <person name="Richardson P."/>
        </authorList>
    </citation>
    <scope>NUCLEOTIDE SEQUENCE [LARGE SCALE GENOMIC DNA]</scope>
    <source>
        <strain evidence="9 10">MI-1</strain>
    </source>
</reference>
<dbReference type="InterPro" id="IPR045621">
    <property type="entry name" value="BPD_transp_1_N"/>
</dbReference>
<proteinExistence type="inferred from homology"/>
<dbReference type="Gene3D" id="1.10.3720.10">
    <property type="entry name" value="MetI-like"/>
    <property type="match status" value="1"/>
</dbReference>
<dbReference type="AlphaFoldDB" id="A4J1I5"/>
<accession>A4J1I5</accession>
<dbReference type="HOGENOM" id="CLU_036879_0_3_9"/>
<dbReference type="SUPFAM" id="SSF161098">
    <property type="entry name" value="MetI-like"/>
    <property type="match status" value="1"/>
</dbReference>
<evidence type="ECO:0000313" key="10">
    <source>
        <dbReference type="Proteomes" id="UP000001556"/>
    </source>
</evidence>
<dbReference type="CDD" id="cd06261">
    <property type="entry name" value="TM_PBP2"/>
    <property type="match status" value="1"/>
</dbReference>
<sequence length="336" mass="37017">MRSFILKRLGLGVLVLLGVITVTFFITRVIPSDPAAKWVGPRATPQQIEAARVELGLDQPLFIQFGKYVTDLSQGDFGKSLRSHQPVAEELKAYLPATIELVVLSTIIAIFVGIPLGVLSARRKDQLVDHFSRIFSVGAVSLPTFWVGLFLQLLFYRHLGFLPLGDQLSTDIKLLYEVPHITGFLLFDSFITGNFVILQDVLIHMILPGITIALYPLGLVARMTRSALLEILNEDYISAARSYGLPEGLVLWKYALKNSLGPTVTVVTLSIGYTLVNTFLIEAIFSWPGIGSYISSAVISLDYPAIMGVTIFSAIAYVFLNLVADFIIALDPRVRT</sequence>
<feature type="transmembrane region" description="Helical" evidence="7">
    <location>
        <begin position="263"/>
        <end position="285"/>
    </location>
</feature>
<dbReference type="KEGG" id="drm:Dred_0390"/>
<feature type="transmembrane region" description="Helical" evidence="7">
    <location>
        <begin position="134"/>
        <end position="155"/>
    </location>
</feature>
<feature type="domain" description="ABC transmembrane type-1" evidence="8">
    <location>
        <begin position="95"/>
        <end position="328"/>
    </location>
</feature>
<evidence type="ECO:0000259" key="8">
    <source>
        <dbReference type="PROSITE" id="PS50928"/>
    </source>
</evidence>
<evidence type="ECO:0000313" key="9">
    <source>
        <dbReference type="EMBL" id="ABO48938.1"/>
    </source>
</evidence>
<comment type="subcellular location">
    <subcellularLocation>
        <location evidence="1 7">Cell membrane</location>
        <topology evidence="1 7">Multi-pass membrane protein</topology>
    </subcellularLocation>
</comment>
<name>A4J1I5_DESRM</name>
<evidence type="ECO:0000256" key="5">
    <source>
        <dbReference type="ARBA" id="ARBA00022989"/>
    </source>
</evidence>
<dbReference type="InterPro" id="IPR035906">
    <property type="entry name" value="MetI-like_sf"/>
</dbReference>
<dbReference type="RefSeq" id="WP_011876776.1">
    <property type="nucleotide sequence ID" value="NC_009253.1"/>
</dbReference>
<feature type="transmembrane region" description="Helical" evidence="7">
    <location>
        <begin position="201"/>
        <end position="221"/>
    </location>
</feature>